<protein>
    <submittedName>
        <fullName evidence="1">Uncharacterized protein</fullName>
    </submittedName>
</protein>
<name>A0A5J4VPR7_9EUKA</name>
<dbReference type="AlphaFoldDB" id="A0A5J4VPR7"/>
<reference evidence="1 2" key="1">
    <citation type="submission" date="2019-03" db="EMBL/GenBank/DDBJ databases">
        <title>Single cell metagenomics reveals metabolic interactions within the superorganism composed of flagellate Streblomastix strix and complex community of Bacteroidetes bacteria on its surface.</title>
        <authorList>
            <person name="Treitli S.C."/>
            <person name="Kolisko M."/>
            <person name="Husnik F."/>
            <person name="Keeling P."/>
            <person name="Hampl V."/>
        </authorList>
    </citation>
    <scope>NUCLEOTIDE SEQUENCE [LARGE SCALE GENOMIC DNA]</scope>
    <source>
        <strain evidence="1">ST1C</strain>
    </source>
</reference>
<sequence length="76" mass="8822">MVINNDFPVKIEANDRRYVVCRCKAVHRDDVEYFTSLSNEILKAEQLTKKTHALALINTVICPHQKYPVILRIPDI</sequence>
<organism evidence="1 2">
    <name type="scientific">Streblomastix strix</name>
    <dbReference type="NCBI Taxonomy" id="222440"/>
    <lineage>
        <taxon>Eukaryota</taxon>
        <taxon>Metamonada</taxon>
        <taxon>Preaxostyla</taxon>
        <taxon>Oxymonadida</taxon>
        <taxon>Streblomastigidae</taxon>
        <taxon>Streblomastix</taxon>
    </lineage>
</organism>
<dbReference type="EMBL" id="SNRW01005732">
    <property type="protein sequence ID" value="KAA6384491.1"/>
    <property type="molecule type" value="Genomic_DNA"/>
</dbReference>
<gene>
    <name evidence="1" type="ORF">EZS28_019983</name>
</gene>
<comment type="caution">
    <text evidence="1">The sequence shown here is derived from an EMBL/GenBank/DDBJ whole genome shotgun (WGS) entry which is preliminary data.</text>
</comment>
<accession>A0A5J4VPR7</accession>
<proteinExistence type="predicted"/>
<evidence type="ECO:0000313" key="1">
    <source>
        <dbReference type="EMBL" id="KAA6384491.1"/>
    </source>
</evidence>
<evidence type="ECO:0000313" key="2">
    <source>
        <dbReference type="Proteomes" id="UP000324800"/>
    </source>
</evidence>
<dbReference type="Proteomes" id="UP000324800">
    <property type="component" value="Unassembled WGS sequence"/>
</dbReference>